<proteinExistence type="predicted"/>
<comment type="caution">
    <text evidence="2">The sequence shown here is derived from an EMBL/GenBank/DDBJ whole genome shotgun (WGS) entry which is preliminary data.</text>
</comment>
<dbReference type="EMBL" id="JACHLY010000001">
    <property type="protein sequence ID" value="MBB5996257.1"/>
    <property type="molecule type" value="Genomic_DNA"/>
</dbReference>
<dbReference type="Pfam" id="PF01266">
    <property type="entry name" value="DAO"/>
    <property type="match status" value="1"/>
</dbReference>
<accession>A0A841DXW8</accession>
<sequence length="56" mass="5831">MSETDHVLIAGAGVAGLTAALCLNKAGIDATVYEAQPEHAGASFFIWEHRASGSWT</sequence>
<reference evidence="2 3" key="1">
    <citation type="submission" date="2020-08" db="EMBL/GenBank/DDBJ databases">
        <title>Sequencing the genomes of 1000 actinobacteria strains.</title>
        <authorList>
            <person name="Klenk H.-P."/>
        </authorList>
    </citation>
    <scope>NUCLEOTIDE SEQUENCE [LARGE SCALE GENOMIC DNA]</scope>
    <source>
        <strain evidence="2 3">DSM 44593</strain>
    </source>
</reference>
<gene>
    <name evidence="2" type="ORF">HNR25_000008</name>
</gene>
<organism evidence="2 3">
    <name type="scientific">Streptomonospora salina</name>
    <dbReference type="NCBI Taxonomy" id="104205"/>
    <lineage>
        <taxon>Bacteria</taxon>
        <taxon>Bacillati</taxon>
        <taxon>Actinomycetota</taxon>
        <taxon>Actinomycetes</taxon>
        <taxon>Streptosporangiales</taxon>
        <taxon>Nocardiopsidaceae</taxon>
        <taxon>Streptomonospora</taxon>
    </lineage>
</organism>
<dbReference type="InterPro" id="IPR006076">
    <property type="entry name" value="FAD-dep_OxRdtase"/>
</dbReference>
<dbReference type="Gene3D" id="3.50.50.60">
    <property type="entry name" value="FAD/NAD(P)-binding domain"/>
    <property type="match status" value="1"/>
</dbReference>
<dbReference type="RefSeq" id="WP_184632257.1">
    <property type="nucleotide sequence ID" value="NZ_BAABKT010000017.1"/>
</dbReference>
<protein>
    <submittedName>
        <fullName evidence="2">2-polyprenyl-6-methoxyphenol hydroxylase-like FAD-dependent oxidoreductase</fullName>
    </submittedName>
</protein>
<evidence type="ECO:0000313" key="3">
    <source>
        <dbReference type="Proteomes" id="UP000578077"/>
    </source>
</evidence>
<dbReference type="SUPFAM" id="SSF51905">
    <property type="entry name" value="FAD/NAD(P)-binding domain"/>
    <property type="match status" value="1"/>
</dbReference>
<dbReference type="InterPro" id="IPR036188">
    <property type="entry name" value="FAD/NAD-bd_sf"/>
</dbReference>
<feature type="domain" description="FAD dependent oxidoreductase" evidence="1">
    <location>
        <begin position="6"/>
        <end position="44"/>
    </location>
</feature>
<keyword evidence="3" id="KW-1185">Reference proteome</keyword>
<name>A0A841DXW8_9ACTN</name>
<dbReference type="AlphaFoldDB" id="A0A841DXW8"/>
<dbReference type="PRINTS" id="PR00419">
    <property type="entry name" value="ADXRDTASE"/>
</dbReference>
<evidence type="ECO:0000313" key="2">
    <source>
        <dbReference type="EMBL" id="MBB5996257.1"/>
    </source>
</evidence>
<dbReference type="Proteomes" id="UP000578077">
    <property type="component" value="Unassembled WGS sequence"/>
</dbReference>
<evidence type="ECO:0000259" key="1">
    <source>
        <dbReference type="Pfam" id="PF01266"/>
    </source>
</evidence>